<protein>
    <recommendedName>
        <fullName evidence="4">Glycosyl hydrolase</fullName>
    </recommendedName>
</protein>
<evidence type="ECO:0000313" key="3">
    <source>
        <dbReference type="Proteomes" id="UP000032452"/>
    </source>
</evidence>
<dbReference type="SUPFAM" id="SSF51445">
    <property type="entry name" value="(Trans)glycosidases"/>
    <property type="match status" value="1"/>
</dbReference>
<dbReference type="Proteomes" id="UP000032452">
    <property type="component" value="Unassembled WGS sequence"/>
</dbReference>
<name>A0A0D8ZW70_9CYAN</name>
<gene>
    <name evidence="2" type="ORF">UH38_06020</name>
</gene>
<organism evidence="2 3">
    <name type="scientific">Aliterella atlantica CENA595</name>
    <dbReference type="NCBI Taxonomy" id="1618023"/>
    <lineage>
        <taxon>Bacteria</taxon>
        <taxon>Bacillati</taxon>
        <taxon>Cyanobacteriota</taxon>
        <taxon>Cyanophyceae</taxon>
        <taxon>Chroococcidiopsidales</taxon>
        <taxon>Aliterellaceae</taxon>
        <taxon>Aliterella</taxon>
    </lineage>
</organism>
<dbReference type="STRING" id="1618023.UH38_06020"/>
<dbReference type="Gene3D" id="3.20.20.80">
    <property type="entry name" value="Glycosidases"/>
    <property type="match status" value="1"/>
</dbReference>
<reference evidence="2 3" key="1">
    <citation type="submission" date="2015-02" db="EMBL/GenBank/DDBJ databases">
        <title>Draft genome of a novel marine cyanobacterium (Chroococcales) isolated from South Atlantic Ocean.</title>
        <authorList>
            <person name="Rigonato J."/>
            <person name="Alvarenga D.O."/>
            <person name="Branco L.H."/>
            <person name="Varani A.M."/>
            <person name="Brandini F.P."/>
            <person name="Fiore M.F."/>
        </authorList>
    </citation>
    <scope>NUCLEOTIDE SEQUENCE [LARGE SCALE GENOMIC DNA]</scope>
    <source>
        <strain evidence="2 3">CENA595</strain>
    </source>
</reference>
<accession>A0A0D8ZW70</accession>
<feature type="signal peptide" evidence="1">
    <location>
        <begin position="1"/>
        <end position="24"/>
    </location>
</feature>
<dbReference type="AlphaFoldDB" id="A0A0D8ZW70"/>
<dbReference type="EMBL" id="JYON01000004">
    <property type="protein sequence ID" value="KJH72669.1"/>
    <property type="molecule type" value="Genomic_DNA"/>
</dbReference>
<evidence type="ECO:0000313" key="2">
    <source>
        <dbReference type="EMBL" id="KJH72669.1"/>
    </source>
</evidence>
<sequence length="497" mass="56183">MMRSPNLKLLLLLTLLLNTFGCFAEAPTNSKPPTPPKPASKTTPAKAAKSAYSFVDSICLNTHWSYGDTPYGQKYDAVRQKLVALGVRHIRDGGASPDVIRKMRQLARQGIKTTYIMNPNVGVAPNSSYWVTEPGYKVVDFVKKVGTNTIDAVEISNEIDLNFQKYYWRKGDKEKLNDDPNSSRYWVPYIRSLTKDTYKALKSDRATAKVKVIGPSLGRTYNYENKSPLGDLSADVDWGNFHPYPSGGNPFNNPFQYNTIEKYYWHSNFPSVNLDNHPYAFDVYAPPFGRKPMAATETGYFTTKGKNGISEKVHGKYIPRLFLEYFRNGVTRTCSYELVDEWSDRGNSEGNYGILRNNLTPKPAYTALKNIISVLKDPQGARIVPRAVNYKLTFKAPPKYDRTEYVHDLLLQKRDGSFYLVLWHEISNGDRSRTPVREINPPPIPTQVNLVTPIRSATIYTLNDVGNMATKAAPIRNNRISLNVTDKATIIKLVPRK</sequence>
<proteinExistence type="predicted"/>
<dbReference type="InterPro" id="IPR017853">
    <property type="entry name" value="GH"/>
</dbReference>
<evidence type="ECO:0000256" key="1">
    <source>
        <dbReference type="SAM" id="SignalP"/>
    </source>
</evidence>
<evidence type="ECO:0008006" key="4">
    <source>
        <dbReference type="Google" id="ProtNLM"/>
    </source>
</evidence>
<feature type="chain" id="PRO_5002337311" description="Glycosyl hydrolase" evidence="1">
    <location>
        <begin position="25"/>
        <end position="497"/>
    </location>
</feature>
<comment type="caution">
    <text evidence="2">The sequence shown here is derived from an EMBL/GenBank/DDBJ whole genome shotgun (WGS) entry which is preliminary data.</text>
</comment>
<dbReference type="RefSeq" id="WP_045053729.1">
    <property type="nucleotide sequence ID" value="NZ_CAWMDP010000026.1"/>
</dbReference>
<keyword evidence="3" id="KW-1185">Reference proteome</keyword>
<keyword evidence="1" id="KW-0732">Signal</keyword>
<dbReference type="PATRIC" id="fig|1618023.3.peg.2356"/>